<dbReference type="Pfam" id="PF04542">
    <property type="entry name" value="Sigma70_r2"/>
    <property type="match status" value="1"/>
</dbReference>
<dbReference type="AlphaFoldDB" id="A0A1M4TN49"/>
<protein>
    <recommendedName>
        <fullName evidence="5">RNA polymerase sigma factor</fullName>
    </recommendedName>
</protein>
<dbReference type="PROSITE" id="PS00716">
    <property type="entry name" value="SIGMA70_2"/>
    <property type="match status" value="1"/>
</dbReference>
<dbReference type="GO" id="GO:0003677">
    <property type="term" value="F:DNA binding"/>
    <property type="evidence" value="ECO:0007669"/>
    <property type="project" value="UniProtKB-KW"/>
</dbReference>
<evidence type="ECO:0000256" key="4">
    <source>
        <dbReference type="ARBA" id="ARBA00023163"/>
    </source>
</evidence>
<evidence type="ECO:0000259" key="6">
    <source>
        <dbReference type="PROSITE" id="PS00715"/>
    </source>
</evidence>
<name>A0A1M4TN49_9ACTN</name>
<keyword evidence="2 5" id="KW-0731">Sigma factor</keyword>
<evidence type="ECO:0000256" key="5">
    <source>
        <dbReference type="RuleBase" id="RU362124"/>
    </source>
</evidence>
<dbReference type="NCBIfam" id="TIGR02479">
    <property type="entry name" value="FliA_WhiG"/>
    <property type="match status" value="1"/>
</dbReference>
<keyword evidence="4 5" id="KW-0804">Transcription</keyword>
<evidence type="ECO:0000256" key="2">
    <source>
        <dbReference type="ARBA" id="ARBA00023082"/>
    </source>
</evidence>
<dbReference type="GO" id="GO:0003899">
    <property type="term" value="F:DNA-directed RNA polymerase activity"/>
    <property type="evidence" value="ECO:0007669"/>
    <property type="project" value="InterPro"/>
</dbReference>
<dbReference type="InterPro" id="IPR007624">
    <property type="entry name" value="RNA_pol_sigma70_r3"/>
</dbReference>
<dbReference type="Gene3D" id="1.10.1740.10">
    <property type="match status" value="1"/>
</dbReference>
<dbReference type="InterPro" id="IPR007627">
    <property type="entry name" value="RNA_pol_sigma70_r2"/>
</dbReference>
<dbReference type="NCBIfam" id="TIGR02937">
    <property type="entry name" value="sigma70-ECF"/>
    <property type="match status" value="2"/>
</dbReference>
<dbReference type="GO" id="GO:0016987">
    <property type="term" value="F:sigma factor activity"/>
    <property type="evidence" value="ECO:0007669"/>
    <property type="project" value="UniProtKB-KW"/>
</dbReference>
<dbReference type="Proteomes" id="UP000184295">
    <property type="component" value="Unassembled WGS sequence"/>
</dbReference>
<dbReference type="CDD" id="cd06171">
    <property type="entry name" value="Sigma70_r4"/>
    <property type="match status" value="1"/>
</dbReference>
<dbReference type="PANTHER" id="PTHR30385">
    <property type="entry name" value="SIGMA FACTOR F FLAGELLAR"/>
    <property type="match status" value="1"/>
</dbReference>
<feature type="domain" description="RNA polymerase sigma-70" evidence="7">
    <location>
        <begin position="225"/>
        <end position="251"/>
    </location>
</feature>
<dbReference type="InterPro" id="IPR013324">
    <property type="entry name" value="RNA_pol_sigma_r3/r4-like"/>
</dbReference>
<dbReference type="NCBIfam" id="NF005413">
    <property type="entry name" value="PRK06986.1"/>
    <property type="match status" value="1"/>
</dbReference>
<keyword evidence="3 5" id="KW-0238">DNA-binding</keyword>
<dbReference type="EMBL" id="FQUL01000006">
    <property type="protein sequence ID" value="SHE45881.1"/>
    <property type="molecule type" value="Genomic_DNA"/>
</dbReference>
<reference evidence="9" key="1">
    <citation type="submission" date="2016-11" db="EMBL/GenBank/DDBJ databases">
        <authorList>
            <person name="Varghese N."/>
            <person name="Submissions S."/>
        </authorList>
    </citation>
    <scope>NUCLEOTIDE SEQUENCE [LARGE SCALE GENOMIC DNA]</scope>
    <source>
        <strain evidence="9">DSM 19514</strain>
    </source>
</reference>
<dbReference type="InterPro" id="IPR000943">
    <property type="entry name" value="RNA_pol_sigma70"/>
</dbReference>
<dbReference type="PRINTS" id="PR00046">
    <property type="entry name" value="SIGMA70FCT"/>
</dbReference>
<evidence type="ECO:0000256" key="3">
    <source>
        <dbReference type="ARBA" id="ARBA00023125"/>
    </source>
</evidence>
<evidence type="ECO:0000313" key="8">
    <source>
        <dbReference type="EMBL" id="SHE45881.1"/>
    </source>
</evidence>
<dbReference type="PROSITE" id="PS00715">
    <property type="entry name" value="SIGMA70_1"/>
    <property type="match status" value="1"/>
</dbReference>
<feature type="domain" description="RNA polymerase sigma-70" evidence="6">
    <location>
        <begin position="58"/>
        <end position="71"/>
    </location>
</feature>
<dbReference type="SUPFAM" id="SSF88659">
    <property type="entry name" value="Sigma3 and sigma4 domains of RNA polymerase sigma factors"/>
    <property type="match status" value="2"/>
</dbReference>
<dbReference type="InterPro" id="IPR014284">
    <property type="entry name" value="RNA_pol_sigma-70_dom"/>
</dbReference>
<dbReference type="InterPro" id="IPR007630">
    <property type="entry name" value="RNA_pol_sigma70_r4"/>
</dbReference>
<comment type="similarity">
    <text evidence="5">Belongs to the sigma-70 factor family.</text>
</comment>
<evidence type="ECO:0000259" key="7">
    <source>
        <dbReference type="PROSITE" id="PS00716"/>
    </source>
</evidence>
<organism evidence="8 9">
    <name type="scientific">Ferrithrix thermotolerans DSM 19514</name>
    <dbReference type="NCBI Taxonomy" id="1121881"/>
    <lineage>
        <taxon>Bacteria</taxon>
        <taxon>Bacillati</taxon>
        <taxon>Actinomycetota</taxon>
        <taxon>Acidimicrobiia</taxon>
        <taxon>Acidimicrobiales</taxon>
        <taxon>Acidimicrobiaceae</taxon>
        <taxon>Ferrithrix</taxon>
    </lineage>
</organism>
<keyword evidence="1 5" id="KW-0805">Transcription regulation</keyword>
<dbReference type="InterPro" id="IPR012845">
    <property type="entry name" value="RNA_pol_sigma_FliA_WhiG"/>
</dbReference>
<keyword evidence="9" id="KW-1185">Reference proteome</keyword>
<dbReference type="PANTHER" id="PTHR30385:SF7">
    <property type="entry name" value="RNA POLYMERASE SIGMA FACTOR FLIA"/>
    <property type="match status" value="1"/>
</dbReference>
<gene>
    <name evidence="8" type="ORF">SAMN02745225_00664</name>
</gene>
<evidence type="ECO:0000256" key="1">
    <source>
        <dbReference type="ARBA" id="ARBA00023015"/>
    </source>
</evidence>
<dbReference type="GO" id="GO:0006352">
    <property type="term" value="P:DNA-templated transcription initiation"/>
    <property type="evidence" value="ECO:0007669"/>
    <property type="project" value="InterPro"/>
</dbReference>
<sequence>MFVVEELNSEELFALWSEFKDSHSKSAKDRLLIHYAPLVKFVAGRVAVGLPQSIDQADLVSYGMFGLIDAIDKFDLDRKIKFETYAISRIKGAIIDELRAIDWVPRSVRAKARVVEKAYQKLEAKLLRTPTDKEVAEELGISEKELQSIYSRISFIGVVAFDEVISGGDKGDGSVSIGDTIADKRASSTNSFEREETKQILAQAINKLGDREKVVLALYYFEGFTLAEIGDVLGVTESRVCQIHTKAVMQLKSKLAESERELI</sequence>
<accession>A0A1M4TN49</accession>
<dbReference type="NCBIfam" id="NF004935">
    <property type="entry name" value="PRK06288.1"/>
    <property type="match status" value="1"/>
</dbReference>
<dbReference type="Pfam" id="PF04539">
    <property type="entry name" value="Sigma70_r3"/>
    <property type="match status" value="1"/>
</dbReference>
<evidence type="ECO:0000313" key="9">
    <source>
        <dbReference type="Proteomes" id="UP000184295"/>
    </source>
</evidence>
<dbReference type="Gene3D" id="1.20.140.160">
    <property type="match status" value="1"/>
</dbReference>
<dbReference type="STRING" id="1121881.SAMN02745225_00664"/>
<dbReference type="SUPFAM" id="SSF88946">
    <property type="entry name" value="Sigma2 domain of RNA polymerase sigma factors"/>
    <property type="match status" value="1"/>
</dbReference>
<dbReference type="PIRSF" id="PIRSF000770">
    <property type="entry name" value="RNA_pol_sigma-SigE/K"/>
    <property type="match status" value="1"/>
</dbReference>
<proteinExistence type="inferred from homology"/>
<dbReference type="Pfam" id="PF04545">
    <property type="entry name" value="Sigma70_r4"/>
    <property type="match status" value="1"/>
</dbReference>
<dbReference type="InterPro" id="IPR013325">
    <property type="entry name" value="RNA_pol_sigma_r2"/>
</dbReference>
<comment type="function">
    <text evidence="5">Sigma factors are initiation factors that promote the attachment of RNA polymerase to specific initiation sites and are then released.</text>
</comment>